<keyword evidence="5" id="KW-0472">Membrane</keyword>
<dbReference type="Gene3D" id="3.40.47.10">
    <property type="match status" value="1"/>
</dbReference>
<protein>
    <recommendedName>
        <fullName evidence="4">3-ketoacyl-CoA synthase</fullName>
        <ecNumber evidence="4">2.3.1.-</ecNumber>
    </recommendedName>
</protein>
<comment type="pathway">
    <text evidence="4">Lipid metabolism; fatty acid biosynthesis.</text>
</comment>
<keyword evidence="5" id="KW-0812">Transmembrane</keyword>
<dbReference type="InterPro" id="IPR012392">
    <property type="entry name" value="3-ktacl-CoA_syn"/>
</dbReference>
<feature type="transmembrane region" description="Helical" evidence="5">
    <location>
        <begin position="46"/>
        <end position="65"/>
    </location>
</feature>
<dbReference type="InterPro" id="IPR016039">
    <property type="entry name" value="Thiolase-like"/>
</dbReference>
<accession>A0A8T2QVA4</accession>
<evidence type="ECO:0000256" key="1">
    <source>
        <dbReference type="ARBA" id="ARBA00005531"/>
    </source>
</evidence>
<dbReference type="CDD" id="cd00831">
    <property type="entry name" value="CHS_like"/>
    <property type="match status" value="1"/>
</dbReference>
<dbReference type="AlphaFoldDB" id="A0A8T2QVA4"/>
<gene>
    <name evidence="8" type="ORF">KP509_32G060000</name>
</gene>
<dbReference type="Pfam" id="PF08392">
    <property type="entry name" value="FAE1_CUT1_RppA"/>
    <property type="match status" value="1"/>
</dbReference>
<dbReference type="EMBL" id="CM035437">
    <property type="protein sequence ID" value="KAH7287524.1"/>
    <property type="molecule type" value="Genomic_DNA"/>
</dbReference>
<evidence type="ECO:0000256" key="5">
    <source>
        <dbReference type="SAM" id="Phobius"/>
    </source>
</evidence>
<evidence type="ECO:0000313" key="8">
    <source>
        <dbReference type="EMBL" id="KAH7287524.1"/>
    </source>
</evidence>
<evidence type="ECO:0000259" key="7">
    <source>
        <dbReference type="Pfam" id="PF08541"/>
    </source>
</evidence>
<sequence length="480" mass="53643">MKAARELLQPSMQTLLSTLVGFFCLLLSLDVISLKTAFKHWLASHDLSISLVMACIVCLVFLFRLETPATIYVVDVACFRPPDSWRAPHATFLEHSKISGIFDADSLDFQRKILERSGLGETTSFPRCFYQIPPSRDMAAAREEAVTVLTSCMQRLLDVTGISPKDIDILIVNCSTFNPSPCLSSVLVNKFKLRSNTLTYNLGGMGCSAGVVALDLAKFTLKVHRNAHAVVVSTENITQNWYWGNDKTMLVSNCLFRVGGAAILLSNKATDRRRAKYRLDHIVRTHHGADDAAYHCAFQQEDEMGEQGVFLSKELMRIAADVLRINTKKLGALVLPYDEQLRFLGNYLLRAAFKAQIKAYIPDFKKAIKHFCIHSGGRAVISAVEKGLTLSQEDVEPSRATLHRFGNTSVSTIWYELQYLECKGRVKKGDKVWQIAFGSGFKCNSAVYTALRHIRPCEPLNAWTDTILEYPDVLYAAANI</sequence>
<dbReference type="OrthoDB" id="329835at2759"/>
<feature type="domain" description="FAE" evidence="6">
    <location>
        <begin position="68"/>
        <end position="349"/>
    </location>
</feature>
<keyword evidence="3 4" id="KW-0012">Acyltransferase</keyword>
<evidence type="ECO:0000256" key="3">
    <source>
        <dbReference type="ARBA" id="ARBA00023315"/>
    </source>
</evidence>
<keyword evidence="5" id="KW-1133">Transmembrane helix</keyword>
<dbReference type="GO" id="GO:0006633">
    <property type="term" value="P:fatty acid biosynthetic process"/>
    <property type="evidence" value="ECO:0007669"/>
    <property type="project" value="InterPro"/>
</dbReference>
<name>A0A8T2QVA4_CERRI</name>
<dbReference type="Proteomes" id="UP000825935">
    <property type="component" value="Chromosome 32"/>
</dbReference>
<proteinExistence type="inferred from homology"/>
<dbReference type="InterPro" id="IPR013601">
    <property type="entry name" value="FAE1_typ3_polyketide_synth"/>
</dbReference>
<dbReference type="SUPFAM" id="SSF53901">
    <property type="entry name" value="Thiolase-like"/>
    <property type="match status" value="2"/>
</dbReference>
<evidence type="ECO:0000256" key="4">
    <source>
        <dbReference type="PIRNR" id="PIRNR036417"/>
    </source>
</evidence>
<dbReference type="PIRSF" id="PIRSF036417">
    <property type="entry name" value="3-ktacl-CoA_syn"/>
    <property type="match status" value="1"/>
</dbReference>
<evidence type="ECO:0000313" key="9">
    <source>
        <dbReference type="Proteomes" id="UP000825935"/>
    </source>
</evidence>
<dbReference type="InterPro" id="IPR013747">
    <property type="entry name" value="ACP_syn_III_C"/>
</dbReference>
<evidence type="ECO:0000259" key="6">
    <source>
        <dbReference type="Pfam" id="PF08392"/>
    </source>
</evidence>
<comment type="similarity">
    <text evidence="1 4">Belongs to the thiolase-like superfamily. Chalcone/stilbene synthases family.</text>
</comment>
<feature type="domain" description="Beta-ketoacyl-[acyl-carrier-protein] synthase III C-terminal" evidence="7">
    <location>
        <begin position="366"/>
        <end position="448"/>
    </location>
</feature>
<comment type="caution">
    <text evidence="8">The sequence shown here is derived from an EMBL/GenBank/DDBJ whole genome shotgun (WGS) entry which is preliminary data.</text>
</comment>
<keyword evidence="2 4" id="KW-0808">Transferase</keyword>
<feature type="transmembrane region" description="Helical" evidence="5">
    <location>
        <begin position="15"/>
        <end position="34"/>
    </location>
</feature>
<dbReference type="GO" id="GO:0016020">
    <property type="term" value="C:membrane"/>
    <property type="evidence" value="ECO:0007669"/>
    <property type="project" value="InterPro"/>
</dbReference>
<evidence type="ECO:0000256" key="2">
    <source>
        <dbReference type="ARBA" id="ARBA00022679"/>
    </source>
</evidence>
<dbReference type="Pfam" id="PF08541">
    <property type="entry name" value="ACP_syn_III_C"/>
    <property type="match status" value="1"/>
</dbReference>
<dbReference type="EC" id="2.3.1.-" evidence="4"/>
<keyword evidence="9" id="KW-1185">Reference proteome</keyword>
<organism evidence="8 9">
    <name type="scientific">Ceratopteris richardii</name>
    <name type="common">Triangle waterfern</name>
    <dbReference type="NCBI Taxonomy" id="49495"/>
    <lineage>
        <taxon>Eukaryota</taxon>
        <taxon>Viridiplantae</taxon>
        <taxon>Streptophyta</taxon>
        <taxon>Embryophyta</taxon>
        <taxon>Tracheophyta</taxon>
        <taxon>Polypodiopsida</taxon>
        <taxon>Polypodiidae</taxon>
        <taxon>Polypodiales</taxon>
        <taxon>Pteridineae</taxon>
        <taxon>Pteridaceae</taxon>
        <taxon>Parkerioideae</taxon>
        <taxon>Ceratopteris</taxon>
    </lineage>
</organism>
<dbReference type="GO" id="GO:0016747">
    <property type="term" value="F:acyltransferase activity, transferring groups other than amino-acyl groups"/>
    <property type="evidence" value="ECO:0007669"/>
    <property type="project" value="InterPro"/>
</dbReference>
<reference evidence="8" key="1">
    <citation type="submission" date="2021-08" db="EMBL/GenBank/DDBJ databases">
        <title>WGS assembly of Ceratopteris richardii.</title>
        <authorList>
            <person name="Marchant D.B."/>
            <person name="Chen G."/>
            <person name="Jenkins J."/>
            <person name="Shu S."/>
            <person name="Leebens-Mack J."/>
            <person name="Grimwood J."/>
            <person name="Schmutz J."/>
            <person name="Soltis P."/>
            <person name="Soltis D."/>
            <person name="Chen Z.-H."/>
        </authorList>
    </citation>
    <scope>NUCLEOTIDE SEQUENCE</scope>
    <source>
        <strain evidence="8">Whitten #5841</strain>
        <tissue evidence="8">Leaf</tissue>
    </source>
</reference>
<dbReference type="PANTHER" id="PTHR31561">
    <property type="entry name" value="3-KETOACYL-COA SYNTHASE"/>
    <property type="match status" value="1"/>
</dbReference>